<dbReference type="GO" id="GO:0006313">
    <property type="term" value="P:DNA transposition"/>
    <property type="evidence" value="ECO:0007669"/>
    <property type="project" value="InterPro"/>
</dbReference>
<gene>
    <name evidence="2" type="ORF">NCTC13067_00651</name>
    <name evidence="3" type="ORF">NCTC13067_00718</name>
</gene>
<protein>
    <submittedName>
        <fullName evidence="2">Transposase DDE domain</fullName>
    </submittedName>
</protein>
<name>A0A379E2T0_9BACT</name>
<dbReference type="NCBIfam" id="NF033520">
    <property type="entry name" value="transpos_IS982"/>
    <property type="match status" value="1"/>
</dbReference>
<organism evidence="2 4">
    <name type="scientific">Prevotella denticola</name>
    <dbReference type="NCBI Taxonomy" id="28129"/>
    <lineage>
        <taxon>Bacteria</taxon>
        <taxon>Pseudomonadati</taxon>
        <taxon>Bacteroidota</taxon>
        <taxon>Bacteroidia</taxon>
        <taxon>Bacteroidales</taxon>
        <taxon>Prevotellaceae</taxon>
        <taxon>Prevotella</taxon>
    </lineage>
</organism>
<evidence type="ECO:0000313" key="4">
    <source>
        <dbReference type="Proteomes" id="UP000255469"/>
    </source>
</evidence>
<dbReference type="InterPro" id="IPR002559">
    <property type="entry name" value="Transposase_11"/>
</dbReference>
<feature type="domain" description="Transposase IS4-like" evidence="1">
    <location>
        <begin position="133"/>
        <end position="306"/>
    </location>
</feature>
<sequence length="327" mass="37690">MIYKKLHISLIFSNLVKSKPLSTNPRMCNLYTKFVKILEICKQFSHNLVNEQGNIPRRGPMPKFSDLEVVALSLTAESESIDSEKWLFDYKLQEYKDKIPNLISRRQFNDRRKNTAGLCEDIRKRIAAQMDGGETQFFVDSKPIAVCRVARGKRCKMGRMGDFSQAPDFGFCASQNMYYFGYKLNALCGLSGVIHSYDLSKASVHDLNYMKDVKLVYHDCNIYGDKGYIGADVQLDLFQTAHIRLECPYRLDQKNWKPKLIPFAKARKRIETLFSQLTDQFLVIRNYAKITNGLFARIIGKISALTILQYVNFINNKPIGRIKYALN</sequence>
<dbReference type="EMBL" id="UGTM01000001">
    <property type="protein sequence ID" value="SUB86996.1"/>
    <property type="molecule type" value="Genomic_DNA"/>
</dbReference>
<accession>A0A379E2T0</accession>
<evidence type="ECO:0000313" key="2">
    <source>
        <dbReference type="EMBL" id="SUB86996.1"/>
    </source>
</evidence>
<dbReference type="Pfam" id="PF01609">
    <property type="entry name" value="DDE_Tnp_1"/>
    <property type="match status" value="1"/>
</dbReference>
<dbReference type="Proteomes" id="UP000255469">
    <property type="component" value="Unassembled WGS sequence"/>
</dbReference>
<proteinExistence type="predicted"/>
<evidence type="ECO:0000259" key="1">
    <source>
        <dbReference type="Pfam" id="PF01609"/>
    </source>
</evidence>
<reference evidence="2 4" key="1">
    <citation type="submission" date="2018-06" db="EMBL/GenBank/DDBJ databases">
        <authorList>
            <consortium name="Pathogen Informatics"/>
            <person name="Doyle S."/>
        </authorList>
    </citation>
    <scope>NUCLEOTIDE SEQUENCE [LARGE SCALE GENOMIC DNA]</scope>
    <source>
        <strain evidence="2 4">NCTC13067</strain>
    </source>
</reference>
<dbReference type="AlphaFoldDB" id="A0A379E2T0"/>
<dbReference type="EMBL" id="UGTM01000001">
    <property type="protein sequence ID" value="SUB87056.1"/>
    <property type="molecule type" value="Genomic_DNA"/>
</dbReference>
<dbReference type="GO" id="GO:0004803">
    <property type="term" value="F:transposase activity"/>
    <property type="evidence" value="ECO:0007669"/>
    <property type="project" value="InterPro"/>
</dbReference>
<evidence type="ECO:0000313" key="3">
    <source>
        <dbReference type="EMBL" id="SUB87056.1"/>
    </source>
</evidence>
<dbReference type="GO" id="GO:0003677">
    <property type="term" value="F:DNA binding"/>
    <property type="evidence" value="ECO:0007669"/>
    <property type="project" value="InterPro"/>
</dbReference>